<proteinExistence type="predicted"/>
<keyword evidence="2" id="KW-1185">Reference proteome</keyword>
<accession>A0A085Z393</accession>
<name>A0A085Z393_9FLAO</name>
<protein>
    <submittedName>
        <fullName evidence="1">Uncharacterized protein</fullName>
    </submittedName>
</protein>
<evidence type="ECO:0000313" key="2">
    <source>
        <dbReference type="Proteomes" id="UP000028713"/>
    </source>
</evidence>
<comment type="caution">
    <text evidence="1">The sequence shown here is derived from an EMBL/GenBank/DDBJ whole genome shotgun (WGS) entry which is preliminary data.</text>
</comment>
<sequence length="65" mass="7512">MKAYKIIFVSCLILVFSCKNHDTVPKGKTKFQVSKYKEIPSKYIGKFSVQTETEATTIYIILLYN</sequence>
<dbReference type="PROSITE" id="PS51257">
    <property type="entry name" value="PROKAR_LIPOPROTEIN"/>
    <property type="match status" value="1"/>
</dbReference>
<gene>
    <name evidence="1" type="ORF">IX39_15975</name>
</gene>
<reference evidence="1 2" key="1">
    <citation type="submission" date="2014-07" db="EMBL/GenBank/DDBJ databases">
        <title>Genome of Chryseobacterium formosense LMG 24722.</title>
        <authorList>
            <person name="Pipes S.E."/>
            <person name="Stropko S.J."/>
            <person name="Newman J.D."/>
        </authorList>
    </citation>
    <scope>NUCLEOTIDE SEQUENCE [LARGE SCALE GENOMIC DNA]</scope>
    <source>
        <strain evidence="1 2">LMG 24722</strain>
    </source>
</reference>
<dbReference type="STRING" id="236814.IX39_15975"/>
<dbReference type="Proteomes" id="UP000028713">
    <property type="component" value="Unassembled WGS sequence"/>
</dbReference>
<evidence type="ECO:0000313" key="1">
    <source>
        <dbReference type="EMBL" id="KFE98906.1"/>
    </source>
</evidence>
<dbReference type="AlphaFoldDB" id="A0A085Z393"/>
<dbReference type="RefSeq" id="WP_034678227.1">
    <property type="nucleotide sequence ID" value="NZ_FPAP01000002.1"/>
</dbReference>
<dbReference type="EMBL" id="JPRP01000002">
    <property type="protein sequence ID" value="KFE98906.1"/>
    <property type="molecule type" value="Genomic_DNA"/>
</dbReference>
<organism evidence="1 2">
    <name type="scientific">Chryseobacterium formosense</name>
    <dbReference type="NCBI Taxonomy" id="236814"/>
    <lineage>
        <taxon>Bacteria</taxon>
        <taxon>Pseudomonadati</taxon>
        <taxon>Bacteroidota</taxon>
        <taxon>Flavobacteriia</taxon>
        <taxon>Flavobacteriales</taxon>
        <taxon>Weeksellaceae</taxon>
        <taxon>Chryseobacterium group</taxon>
        <taxon>Chryseobacterium</taxon>
    </lineage>
</organism>